<reference evidence="1 2" key="1">
    <citation type="journal article" date="2024" name="Ann. Entomol. Soc. Am.">
        <title>Genomic analyses of the southern and eastern yellowjacket wasps (Hymenoptera: Vespidae) reveal evolutionary signatures of social life.</title>
        <authorList>
            <person name="Catto M.A."/>
            <person name="Caine P.B."/>
            <person name="Orr S.E."/>
            <person name="Hunt B.G."/>
            <person name="Goodisman M.A.D."/>
        </authorList>
    </citation>
    <scope>NUCLEOTIDE SEQUENCE [LARGE SCALE GENOMIC DNA]</scope>
    <source>
        <strain evidence="1">233</strain>
        <tissue evidence="1">Head and thorax</tissue>
    </source>
</reference>
<evidence type="ECO:0000313" key="2">
    <source>
        <dbReference type="Proteomes" id="UP001607302"/>
    </source>
</evidence>
<gene>
    <name evidence="1" type="ORF">V1478_010401</name>
</gene>
<accession>A0ABD2AHY0</accession>
<name>A0ABD2AHY0_VESSQ</name>
<keyword evidence="2" id="KW-1185">Reference proteome</keyword>
<dbReference type="Proteomes" id="UP001607302">
    <property type="component" value="Unassembled WGS sequence"/>
</dbReference>
<organism evidence="1 2">
    <name type="scientific">Vespula squamosa</name>
    <name type="common">Southern yellow jacket</name>
    <name type="synonym">Wasp</name>
    <dbReference type="NCBI Taxonomy" id="30214"/>
    <lineage>
        <taxon>Eukaryota</taxon>
        <taxon>Metazoa</taxon>
        <taxon>Ecdysozoa</taxon>
        <taxon>Arthropoda</taxon>
        <taxon>Hexapoda</taxon>
        <taxon>Insecta</taxon>
        <taxon>Pterygota</taxon>
        <taxon>Neoptera</taxon>
        <taxon>Endopterygota</taxon>
        <taxon>Hymenoptera</taxon>
        <taxon>Apocrita</taxon>
        <taxon>Aculeata</taxon>
        <taxon>Vespoidea</taxon>
        <taxon>Vespidae</taxon>
        <taxon>Vespinae</taxon>
        <taxon>Vespula</taxon>
    </lineage>
</organism>
<protein>
    <submittedName>
        <fullName evidence="1">Uncharacterized protein</fullName>
    </submittedName>
</protein>
<dbReference type="EMBL" id="JAUDFV010000147">
    <property type="protein sequence ID" value="KAL2720135.1"/>
    <property type="molecule type" value="Genomic_DNA"/>
</dbReference>
<dbReference type="AlphaFoldDB" id="A0ABD2AHY0"/>
<proteinExistence type="predicted"/>
<sequence length="75" mass="8602">MAAFGDRSPDLRDRYIQLLVKMLGTPKKCGNISIVMKKFKIHCEMQVSRRGSSRCREHVKLTLFLAQFTVESTAQ</sequence>
<evidence type="ECO:0000313" key="1">
    <source>
        <dbReference type="EMBL" id="KAL2720135.1"/>
    </source>
</evidence>
<comment type="caution">
    <text evidence="1">The sequence shown here is derived from an EMBL/GenBank/DDBJ whole genome shotgun (WGS) entry which is preliminary data.</text>
</comment>